<evidence type="ECO:0000256" key="1">
    <source>
        <dbReference type="SAM" id="MobiDB-lite"/>
    </source>
</evidence>
<sequence>MVIVTVRDELVHLVGEMLDKSMSSIVLKLLWGKSLVFISFQSLDKSIMIGFTFEDGVRFYMMLTLVGFAIENFISGSSGGSSSDSSGDSSSGSSSVSSSESNVVTDDGSENGTSCGDAMLKSNTN</sequence>
<proteinExistence type="predicted"/>
<gene>
    <name evidence="2" type="ORF">DICPUDRAFT_153010</name>
</gene>
<feature type="compositionally biased region" description="Low complexity" evidence="1">
    <location>
        <begin position="80"/>
        <end position="101"/>
    </location>
</feature>
<organism evidence="2 3">
    <name type="scientific">Dictyostelium purpureum</name>
    <name type="common">Slime mold</name>
    <dbReference type="NCBI Taxonomy" id="5786"/>
    <lineage>
        <taxon>Eukaryota</taxon>
        <taxon>Amoebozoa</taxon>
        <taxon>Evosea</taxon>
        <taxon>Eumycetozoa</taxon>
        <taxon>Dictyostelia</taxon>
        <taxon>Dictyosteliales</taxon>
        <taxon>Dictyosteliaceae</taxon>
        <taxon>Dictyostelium</taxon>
    </lineage>
</organism>
<feature type="region of interest" description="Disordered" evidence="1">
    <location>
        <begin position="77"/>
        <end position="125"/>
    </location>
</feature>
<evidence type="ECO:0000313" key="3">
    <source>
        <dbReference type="Proteomes" id="UP000001064"/>
    </source>
</evidence>
<dbReference type="Proteomes" id="UP000001064">
    <property type="component" value="Unassembled WGS sequence"/>
</dbReference>
<dbReference type="EMBL" id="GL871085">
    <property type="protein sequence ID" value="EGC34735.1"/>
    <property type="molecule type" value="Genomic_DNA"/>
</dbReference>
<dbReference type="VEuPathDB" id="AmoebaDB:DICPUDRAFT_153010"/>
<dbReference type="KEGG" id="dpp:DICPUDRAFT_153010"/>
<accession>F0ZMU6</accession>
<dbReference type="GeneID" id="10499264"/>
<evidence type="ECO:0000313" key="2">
    <source>
        <dbReference type="EMBL" id="EGC34735.1"/>
    </source>
</evidence>
<dbReference type="AlphaFoldDB" id="F0ZMU6"/>
<dbReference type="RefSeq" id="XP_003288735.1">
    <property type="nucleotide sequence ID" value="XM_003288687.1"/>
</dbReference>
<reference evidence="3" key="1">
    <citation type="journal article" date="2011" name="Genome Biol.">
        <title>Comparative genomics of the social amoebae Dictyostelium discoideum and Dictyostelium purpureum.</title>
        <authorList>
            <consortium name="US DOE Joint Genome Institute (JGI-PGF)"/>
            <person name="Sucgang R."/>
            <person name="Kuo A."/>
            <person name="Tian X."/>
            <person name="Salerno W."/>
            <person name="Parikh A."/>
            <person name="Feasley C.L."/>
            <person name="Dalin E."/>
            <person name="Tu H."/>
            <person name="Huang E."/>
            <person name="Barry K."/>
            <person name="Lindquist E."/>
            <person name="Shapiro H."/>
            <person name="Bruce D."/>
            <person name="Schmutz J."/>
            <person name="Salamov A."/>
            <person name="Fey P."/>
            <person name="Gaudet P."/>
            <person name="Anjard C."/>
            <person name="Babu M.M."/>
            <person name="Basu S."/>
            <person name="Bushmanova Y."/>
            <person name="van der Wel H."/>
            <person name="Katoh-Kurasawa M."/>
            <person name="Dinh C."/>
            <person name="Coutinho P.M."/>
            <person name="Saito T."/>
            <person name="Elias M."/>
            <person name="Schaap P."/>
            <person name="Kay R.R."/>
            <person name="Henrissat B."/>
            <person name="Eichinger L."/>
            <person name="Rivero F."/>
            <person name="Putnam N.H."/>
            <person name="West C.M."/>
            <person name="Loomis W.F."/>
            <person name="Chisholm R.L."/>
            <person name="Shaulsky G."/>
            <person name="Strassmann J.E."/>
            <person name="Queller D.C."/>
            <person name="Kuspa A."/>
            <person name="Grigoriev I.V."/>
        </authorList>
    </citation>
    <scope>NUCLEOTIDE SEQUENCE [LARGE SCALE GENOMIC DNA]</scope>
    <source>
        <strain evidence="3">QSDP1</strain>
    </source>
</reference>
<protein>
    <submittedName>
        <fullName evidence="2">Uncharacterized protein</fullName>
    </submittedName>
</protein>
<keyword evidence="3" id="KW-1185">Reference proteome</keyword>
<dbReference type="InParanoid" id="F0ZMU6"/>
<name>F0ZMU6_DICPU</name>